<dbReference type="Proteomes" id="UP000091956">
    <property type="component" value="Unassembled WGS sequence"/>
</dbReference>
<keyword evidence="1" id="KW-1133">Transmembrane helix</keyword>
<feature type="transmembrane region" description="Helical" evidence="1">
    <location>
        <begin position="86"/>
        <end position="104"/>
    </location>
</feature>
<dbReference type="GeneID" id="28834126"/>
<evidence type="ECO:0000256" key="1">
    <source>
        <dbReference type="SAM" id="Phobius"/>
    </source>
</evidence>
<dbReference type="EMBL" id="KV460207">
    <property type="protein sequence ID" value="OBU01124.1"/>
    <property type="molecule type" value="Genomic_DNA"/>
</dbReference>
<dbReference type="AlphaFoldDB" id="A0A2P2SWF5"/>
<proteinExistence type="predicted"/>
<sequence length="116" mass="12970">MTGIPQKSRLCAFRTLELCMEFYEAYDGCCQLLQGDSPDADLMAYMAKEGFSPAVGVTDKSRFHSMMSKQLDINSKTLLKKVLSGFFLYHLVSSFGIGVLLLLLDNALRLYVYAHA</sequence>
<organism evidence="2 3">
    <name type="scientific">Pseudogymnoascus verrucosus</name>
    <dbReference type="NCBI Taxonomy" id="342668"/>
    <lineage>
        <taxon>Eukaryota</taxon>
        <taxon>Fungi</taxon>
        <taxon>Dikarya</taxon>
        <taxon>Ascomycota</taxon>
        <taxon>Pezizomycotina</taxon>
        <taxon>Leotiomycetes</taxon>
        <taxon>Thelebolales</taxon>
        <taxon>Thelebolaceae</taxon>
        <taxon>Pseudogymnoascus</taxon>
    </lineage>
</organism>
<accession>A0A2P2SWF5</accession>
<evidence type="ECO:0000313" key="2">
    <source>
        <dbReference type="EMBL" id="OBU01124.1"/>
    </source>
</evidence>
<dbReference type="OrthoDB" id="10443871at2759"/>
<gene>
    <name evidence="2" type="ORF">VE01_00740</name>
</gene>
<keyword evidence="1" id="KW-0812">Transmembrane</keyword>
<reference evidence="2 3" key="1">
    <citation type="submission" date="2016-03" db="EMBL/GenBank/DDBJ databases">
        <title>Comparative genomics of Pseudogymnoascus destructans, the fungus causing white-nose syndrome of bats.</title>
        <authorList>
            <person name="Palmer J.M."/>
            <person name="Drees K.P."/>
            <person name="Foster J.T."/>
            <person name="Lindner D.L."/>
        </authorList>
    </citation>
    <scope>NUCLEOTIDE SEQUENCE [LARGE SCALE GENOMIC DNA]</scope>
    <source>
        <strain evidence="2 3">UAMH 10579</strain>
    </source>
</reference>
<keyword evidence="3" id="KW-1185">Reference proteome</keyword>
<name>A0A2P2SWF5_9PEZI</name>
<dbReference type="RefSeq" id="XP_018134856.1">
    <property type="nucleotide sequence ID" value="XM_018270268.1"/>
</dbReference>
<evidence type="ECO:0000313" key="3">
    <source>
        <dbReference type="Proteomes" id="UP000091956"/>
    </source>
</evidence>
<keyword evidence="1" id="KW-0472">Membrane</keyword>
<protein>
    <submittedName>
        <fullName evidence="2">Uncharacterized protein</fullName>
    </submittedName>
</protein>
<reference evidence="3" key="2">
    <citation type="journal article" date="2018" name="Nat. Commun.">
        <title>Extreme sensitivity to ultraviolet light in the fungal pathogen causing white-nose syndrome of bats.</title>
        <authorList>
            <person name="Palmer J.M."/>
            <person name="Drees K.P."/>
            <person name="Foster J.T."/>
            <person name="Lindner D.L."/>
        </authorList>
    </citation>
    <scope>NUCLEOTIDE SEQUENCE [LARGE SCALE GENOMIC DNA]</scope>
    <source>
        <strain evidence="3">UAMH 10579</strain>
    </source>
</reference>